<dbReference type="Proteomes" id="UP000295606">
    <property type="component" value="Unassembled WGS sequence"/>
</dbReference>
<dbReference type="FunFam" id="3.40.605.10:FF:000007">
    <property type="entry name" value="NAD/NADP-dependent betaine aldehyde dehydrogenase"/>
    <property type="match status" value="1"/>
</dbReference>
<dbReference type="RefSeq" id="WP_133184932.1">
    <property type="nucleotide sequence ID" value="NZ_SMOD01000017.1"/>
</dbReference>
<dbReference type="Gene3D" id="3.40.605.10">
    <property type="entry name" value="Aldehyde Dehydrogenase, Chain A, domain 1"/>
    <property type="match status" value="1"/>
</dbReference>
<evidence type="ECO:0000313" key="7">
    <source>
        <dbReference type="Proteomes" id="UP000295606"/>
    </source>
</evidence>
<dbReference type="InterPro" id="IPR016160">
    <property type="entry name" value="Ald_DH_CS_CYS"/>
</dbReference>
<organism evidence="6 7">
    <name type="scientific">Paraburkholderia guartelaensis</name>
    <dbReference type="NCBI Taxonomy" id="2546446"/>
    <lineage>
        <taxon>Bacteria</taxon>
        <taxon>Pseudomonadati</taxon>
        <taxon>Pseudomonadota</taxon>
        <taxon>Betaproteobacteria</taxon>
        <taxon>Burkholderiales</taxon>
        <taxon>Burkholderiaceae</taxon>
        <taxon>Paraburkholderia</taxon>
    </lineage>
</organism>
<dbReference type="EMBL" id="SMOD01000017">
    <property type="protein sequence ID" value="TDG06008.1"/>
    <property type="molecule type" value="Genomic_DNA"/>
</dbReference>
<gene>
    <name evidence="6" type="ORF">E1N52_22490</name>
</gene>
<dbReference type="Pfam" id="PF00171">
    <property type="entry name" value="Aldedh"/>
    <property type="match status" value="1"/>
</dbReference>
<dbReference type="Gene3D" id="3.40.309.10">
    <property type="entry name" value="Aldehyde Dehydrogenase, Chain A, domain 2"/>
    <property type="match status" value="1"/>
</dbReference>
<dbReference type="PANTHER" id="PTHR43860">
    <property type="entry name" value="BETAINE ALDEHYDE DEHYDROGENASE"/>
    <property type="match status" value="1"/>
</dbReference>
<comment type="pathway">
    <text evidence="4">Amine and polyamine biosynthesis; betaine biosynthesis via choline pathway; betaine from betaine aldehyde: step 1/1.</text>
</comment>
<dbReference type="PROSITE" id="PS00070">
    <property type="entry name" value="ALDEHYDE_DEHYDR_CYS"/>
    <property type="match status" value="1"/>
</dbReference>
<dbReference type="PANTHER" id="PTHR43860:SF2">
    <property type="entry name" value="BETAINE ALDEHYDE DEHYDROGENASE-RELATED"/>
    <property type="match status" value="1"/>
</dbReference>
<comment type="similarity">
    <text evidence="1">Belongs to the aldehyde dehydrogenase family.</text>
</comment>
<dbReference type="GO" id="GO:0016620">
    <property type="term" value="F:oxidoreductase activity, acting on the aldehyde or oxo group of donors, NAD or NADP as acceptor"/>
    <property type="evidence" value="ECO:0007669"/>
    <property type="project" value="InterPro"/>
</dbReference>
<name>A0A4R5LA95_9BURK</name>
<feature type="domain" description="Aldehyde dehydrogenase" evidence="5">
    <location>
        <begin position="23"/>
        <end position="485"/>
    </location>
</feature>
<dbReference type="AlphaFoldDB" id="A0A4R5LA95"/>
<dbReference type="InterPro" id="IPR016163">
    <property type="entry name" value="Ald_DH_C"/>
</dbReference>
<dbReference type="InterPro" id="IPR016162">
    <property type="entry name" value="Ald_DH_N"/>
</dbReference>
<dbReference type="OrthoDB" id="9812625at2"/>
<accession>A0A4R5LA95</accession>
<dbReference type="InterPro" id="IPR015590">
    <property type="entry name" value="Aldehyde_DH_dom"/>
</dbReference>
<reference evidence="6 7" key="1">
    <citation type="submission" date="2019-03" db="EMBL/GenBank/DDBJ databases">
        <title>Paraburkholderia sp. isolated from native Mimosa gymnas in Guartela State Park, Brazil.</title>
        <authorList>
            <person name="Paulitsch F."/>
            <person name="Hungria M."/>
            <person name="Delamuta J.R.M."/>
            <person name="Ribeiro R.A."/>
            <person name="Dall'Agnol R."/>
            <person name="Silva J.S.B."/>
        </authorList>
    </citation>
    <scope>NUCLEOTIDE SEQUENCE [LARGE SCALE GENOMIC DNA]</scope>
    <source>
        <strain evidence="6 7">CNPSo 3008</strain>
    </source>
</reference>
<dbReference type="CDD" id="cd07110">
    <property type="entry name" value="ALDH_F10_BADH"/>
    <property type="match status" value="1"/>
</dbReference>
<keyword evidence="3" id="KW-0520">NAD</keyword>
<proteinExistence type="inferred from homology"/>
<sequence>MKQHEWFGPGVTLRTQHYIDGFWCAGEGGQRLPVVNPSTEETIAHVEAGNAADVDCAVRAAARAFRTWKKTTGAQRATLLRAIANGVSDRREHLAALQSLNNGKPLEEARIDVSDVIATFEYYAGLAEQLDATGESGVAIPSDDYQASVRCEPAGVVALIVPWNFPMVTTAWKLAPALAAGCTVILKPSEITPLPELALAAIIAEAGVPRGVVNVVTGTGTEVGAPLASHPLVAKVSFTGSTAVGAQVMKTAADTIKGVSLELGGKSSIIVFADADLDLATDLVAGGAFFNAGQMCSATSRVLVERPIADALAARLADRATRTVVGDPFQPGVQMGPLTNRAQYDRVQRYIARGKADGARLVIEGEAPPGPGYFVKPTLFVDIPAESPLWREEIFGPVLCLRSFDTEDEAVDAANDTEFGLVATVVTRDAGRGRRVAAELEAGVVWINAPQVIFPQTSWGGYKRSSIGRELGPFGLAAFQEIKQVLMPAGAGAAPENVRGA</sequence>
<evidence type="ECO:0000256" key="2">
    <source>
        <dbReference type="ARBA" id="ARBA00023002"/>
    </source>
</evidence>
<protein>
    <submittedName>
        <fullName evidence="6">Aldehyde dehydrogenase family protein</fullName>
    </submittedName>
</protein>
<evidence type="ECO:0000256" key="1">
    <source>
        <dbReference type="ARBA" id="ARBA00009986"/>
    </source>
</evidence>
<evidence type="ECO:0000256" key="4">
    <source>
        <dbReference type="ARBA" id="ARBA00037921"/>
    </source>
</evidence>
<keyword evidence="2" id="KW-0560">Oxidoreductase</keyword>
<evidence type="ECO:0000259" key="5">
    <source>
        <dbReference type="Pfam" id="PF00171"/>
    </source>
</evidence>
<dbReference type="FunFam" id="3.40.309.10:FF:000012">
    <property type="entry name" value="Betaine aldehyde dehydrogenase"/>
    <property type="match status" value="1"/>
</dbReference>
<comment type="caution">
    <text evidence="6">The sequence shown here is derived from an EMBL/GenBank/DDBJ whole genome shotgun (WGS) entry which is preliminary data.</text>
</comment>
<evidence type="ECO:0000313" key="6">
    <source>
        <dbReference type="EMBL" id="TDG06008.1"/>
    </source>
</evidence>
<dbReference type="InterPro" id="IPR016161">
    <property type="entry name" value="Ald_DH/histidinol_DH"/>
</dbReference>
<dbReference type="SUPFAM" id="SSF53720">
    <property type="entry name" value="ALDH-like"/>
    <property type="match status" value="1"/>
</dbReference>
<evidence type="ECO:0000256" key="3">
    <source>
        <dbReference type="ARBA" id="ARBA00023027"/>
    </source>
</evidence>